<feature type="region of interest" description="Disordered" evidence="1">
    <location>
        <begin position="174"/>
        <end position="196"/>
    </location>
</feature>
<name>A0AAE0BUR0_9CHLO</name>
<evidence type="ECO:0000313" key="3">
    <source>
        <dbReference type="Proteomes" id="UP001190700"/>
    </source>
</evidence>
<reference evidence="2 3" key="1">
    <citation type="journal article" date="2015" name="Genome Biol. Evol.">
        <title>Comparative Genomics of a Bacterivorous Green Alga Reveals Evolutionary Causalities and Consequences of Phago-Mixotrophic Mode of Nutrition.</title>
        <authorList>
            <person name="Burns J.A."/>
            <person name="Paasch A."/>
            <person name="Narechania A."/>
            <person name="Kim E."/>
        </authorList>
    </citation>
    <scope>NUCLEOTIDE SEQUENCE [LARGE SCALE GENOMIC DNA]</scope>
    <source>
        <strain evidence="2 3">PLY_AMNH</strain>
    </source>
</reference>
<sequence>MAMTPDLMKPHNSILARPIRSPSLKNMESNHLQEQRDDKSDQRRVARYETGNVNTRTSYHYNCWADADPSNLTTVDYQHGQYLSASPNTQFNGSSGKRQGSRREHVDPGPSVPRPGSYDIITNRWASRRDNGPRNIKRYELETGQRTLKRVQQNSKSDADGVYNPLTHTWVVPPADPRCLDREKGWRSGQQNELAR</sequence>
<dbReference type="Proteomes" id="UP001190700">
    <property type="component" value="Unassembled WGS sequence"/>
</dbReference>
<accession>A0AAE0BUR0</accession>
<proteinExistence type="predicted"/>
<keyword evidence="3" id="KW-1185">Reference proteome</keyword>
<dbReference type="EMBL" id="LGRX02033190">
    <property type="protein sequence ID" value="KAK3242329.1"/>
    <property type="molecule type" value="Genomic_DNA"/>
</dbReference>
<comment type="caution">
    <text evidence="2">The sequence shown here is derived from an EMBL/GenBank/DDBJ whole genome shotgun (WGS) entry which is preliminary data.</text>
</comment>
<organism evidence="2 3">
    <name type="scientific">Cymbomonas tetramitiformis</name>
    <dbReference type="NCBI Taxonomy" id="36881"/>
    <lineage>
        <taxon>Eukaryota</taxon>
        <taxon>Viridiplantae</taxon>
        <taxon>Chlorophyta</taxon>
        <taxon>Pyramimonadophyceae</taxon>
        <taxon>Pyramimonadales</taxon>
        <taxon>Pyramimonadaceae</taxon>
        <taxon>Cymbomonas</taxon>
    </lineage>
</organism>
<evidence type="ECO:0000256" key="1">
    <source>
        <dbReference type="SAM" id="MobiDB-lite"/>
    </source>
</evidence>
<feature type="region of interest" description="Disordered" evidence="1">
    <location>
        <begin position="83"/>
        <end position="119"/>
    </location>
</feature>
<feature type="compositionally biased region" description="Basic and acidic residues" evidence="1">
    <location>
        <begin position="31"/>
        <end position="44"/>
    </location>
</feature>
<protein>
    <submittedName>
        <fullName evidence="2">Uncharacterized protein</fullName>
    </submittedName>
</protein>
<feature type="region of interest" description="Disordered" evidence="1">
    <location>
        <begin position="1"/>
        <end position="44"/>
    </location>
</feature>
<gene>
    <name evidence="2" type="ORF">CYMTET_47977</name>
</gene>
<feature type="compositionally biased region" description="Polar residues" evidence="1">
    <location>
        <begin position="83"/>
        <end position="98"/>
    </location>
</feature>
<dbReference type="AlphaFoldDB" id="A0AAE0BUR0"/>
<evidence type="ECO:0000313" key="2">
    <source>
        <dbReference type="EMBL" id="KAK3242329.1"/>
    </source>
</evidence>